<reference evidence="1 2" key="1">
    <citation type="journal article" date="2010" name="Genome Biol. Evol.">
        <title>The sequence of a 1.8-mb bacterial linear plasmid reveals a rich evolutionary reservoir of secondary metabolic pathways.</title>
        <authorList>
            <person name="Medema M.H."/>
            <person name="Trefzer A."/>
            <person name="Kovalchuk A."/>
            <person name="van den Berg M."/>
            <person name="Mueller U."/>
            <person name="Heijne W."/>
            <person name="Wu L."/>
            <person name="Alam M.T."/>
            <person name="Ronning C.M."/>
            <person name="Nierman W.C."/>
            <person name="Bovenberg R.A.L."/>
            <person name="Breitling R."/>
            <person name="Takano E."/>
        </authorList>
    </citation>
    <scope>NUCLEOTIDE SEQUENCE [LARGE SCALE GENOMIC DNA]</scope>
    <source>
        <strain evidence="2">ATCC 27064 / DSM 738 / JCM 4710 / NBRC 13307 / NCIMB 12785 / NRRL 3585 / VKM Ac-602</strain>
        <plasmid evidence="1">pSCL4</plasmid>
    </source>
</reference>
<dbReference type="RefSeq" id="WP_003957098.1">
    <property type="nucleotide sequence ID" value="NZ_CM000914.1"/>
</dbReference>
<organism evidence="1 2">
    <name type="scientific">Streptomyces clavuligerus</name>
    <dbReference type="NCBI Taxonomy" id="1901"/>
    <lineage>
        <taxon>Bacteria</taxon>
        <taxon>Bacillati</taxon>
        <taxon>Actinomycetota</taxon>
        <taxon>Actinomycetes</taxon>
        <taxon>Kitasatosporales</taxon>
        <taxon>Streptomycetaceae</taxon>
        <taxon>Streptomyces</taxon>
    </lineage>
</organism>
<dbReference type="InterPro" id="IPR011008">
    <property type="entry name" value="Dimeric_a/b-barrel"/>
</dbReference>
<dbReference type="SUPFAM" id="SSF54909">
    <property type="entry name" value="Dimeric alpha+beta barrel"/>
    <property type="match status" value="1"/>
</dbReference>
<proteinExistence type="predicted"/>
<dbReference type="GeneID" id="93734313"/>
<dbReference type="EMBL" id="CM000914">
    <property type="protein sequence ID" value="EFG04724.2"/>
    <property type="molecule type" value="Genomic_DNA"/>
</dbReference>
<keyword evidence="2" id="KW-1185">Reference proteome</keyword>
<dbReference type="eggNOG" id="ENOG5033EE2">
    <property type="taxonomic scope" value="Bacteria"/>
</dbReference>
<gene>
    <name evidence="1" type="ORF">SCLAV_p1238</name>
</gene>
<evidence type="ECO:0008006" key="3">
    <source>
        <dbReference type="Google" id="ProtNLM"/>
    </source>
</evidence>
<protein>
    <recommendedName>
        <fullName evidence="3">DUF1428 domain-containing protein</fullName>
    </recommendedName>
</protein>
<dbReference type="InterPro" id="IPR009874">
    <property type="entry name" value="DUF1428"/>
</dbReference>
<dbReference type="Gene3D" id="3.30.70.100">
    <property type="match status" value="1"/>
</dbReference>
<keyword evidence="1" id="KW-0614">Plasmid</keyword>
<dbReference type="KEGG" id="sclf:BB341_30255"/>
<sequence>MYLVVYLHRVPRSREEVFRAVVHRANEVFRRHGAIGATLLEMSDPRAKYGCSGLLDGVDLTPDEVLYVELNHFHDRAHFEEVMPKVDIDPELEELYKTFVETLDTSRILRGEFSTVFELFNPAERERYQQTPHAQWEPAHQE</sequence>
<dbReference type="Pfam" id="PF07237">
    <property type="entry name" value="DUF1428"/>
    <property type="match status" value="1"/>
</dbReference>
<dbReference type="AlphaFoldDB" id="B5GYT2"/>
<evidence type="ECO:0000313" key="2">
    <source>
        <dbReference type="Proteomes" id="UP000002357"/>
    </source>
</evidence>
<dbReference type="Proteomes" id="UP000002357">
    <property type="component" value="Plasmid pSCL4"/>
</dbReference>
<accession>B5GYT2</accession>
<geneLocation type="plasmid" evidence="1 2">
    <name>pSCL4</name>
</geneLocation>
<dbReference type="OrthoDB" id="9792392at2"/>
<name>B5GYT2_STRCL</name>
<evidence type="ECO:0000313" key="1">
    <source>
        <dbReference type="EMBL" id="EFG04724.2"/>
    </source>
</evidence>